<evidence type="ECO:0000313" key="4">
    <source>
        <dbReference type="Proteomes" id="UP000515977"/>
    </source>
</evidence>
<feature type="region of interest" description="Disordered" evidence="1">
    <location>
        <begin position="39"/>
        <end position="84"/>
    </location>
</feature>
<organism evidence="3 4">
    <name type="scientific">Thermomonas brevis</name>
    <dbReference type="NCBI Taxonomy" id="215691"/>
    <lineage>
        <taxon>Bacteria</taxon>
        <taxon>Pseudomonadati</taxon>
        <taxon>Pseudomonadota</taxon>
        <taxon>Gammaproteobacteria</taxon>
        <taxon>Lysobacterales</taxon>
        <taxon>Lysobacteraceae</taxon>
        <taxon>Thermomonas</taxon>
    </lineage>
</organism>
<evidence type="ECO:0000256" key="1">
    <source>
        <dbReference type="SAM" id="MobiDB-lite"/>
    </source>
</evidence>
<accession>A0A7G9QTU5</accession>
<dbReference type="RefSeq" id="WP_114958842.1">
    <property type="nucleotide sequence ID" value="NZ_CP060711.1"/>
</dbReference>
<dbReference type="KEGG" id="tbv:H9L17_00855"/>
<name>A0A7G9QTU5_9GAMM</name>
<proteinExistence type="predicted"/>
<feature type="chain" id="PRO_5028932267" evidence="2">
    <location>
        <begin position="27"/>
        <end position="142"/>
    </location>
</feature>
<reference evidence="3 4" key="1">
    <citation type="submission" date="2020-08" db="EMBL/GenBank/DDBJ databases">
        <title>Genome sequence of Thermomonas brevis KACC 16975T.</title>
        <authorList>
            <person name="Hyun D.-W."/>
            <person name="Bae J.-W."/>
        </authorList>
    </citation>
    <scope>NUCLEOTIDE SEQUENCE [LARGE SCALE GENOMIC DNA]</scope>
    <source>
        <strain evidence="3 4">KACC 16975</strain>
    </source>
</reference>
<gene>
    <name evidence="3" type="ORF">H9L17_00855</name>
</gene>
<dbReference type="EMBL" id="CP060711">
    <property type="protein sequence ID" value="QNN46770.1"/>
    <property type="molecule type" value="Genomic_DNA"/>
</dbReference>
<feature type="signal peptide" evidence="2">
    <location>
        <begin position="1"/>
        <end position="26"/>
    </location>
</feature>
<protein>
    <submittedName>
        <fullName evidence="3">CopL family metal-binding regulatory protein</fullName>
    </submittedName>
</protein>
<keyword evidence="4" id="KW-1185">Reference proteome</keyword>
<evidence type="ECO:0000313" key="3">
    <source>
        <dbReference type="EMBL" id="QNN46770.1"/>
    </source>
</evidence>
<keyword evidence="2" id="KW-0732">Signal</keyword>
<sequence length="142" mass="14607">MSTRAILLRLLLCVALVFNGAASAMASVQMMQMHADGHEAASTPVAPMASAESEMPCHHDGQPAHSQDAADAATATKDKQPGQSPDCCKSSTCTCACVHQAAAMVPVMAFQGTALLHVGSVRSMALGHATPPLPHLIRPPIG</sequence>
<dbReference type="AlphaFoldDB" id="A0A7G9QTU5"/>
<dbReference type="Proteomes" id="UP000515977">
    <property type="component" value="Chromosome"/>
</dbReference>
<evidence type="ECO:0000256" key="2">
    <source>
        <dbReference type="SAM" id="SignalP"/>
    </source>
</evidence>
<dbReference type="NCBIfam" id="NF033807">
    <property type="entry name" value="CopL_fam"/>
    <property type="match status" value="1"/>
</dbReference>
<dbReference type="InterPro" id="IPR048034">
    <property type="entry name" value="CopL-like"/>
</dbReference>